<dbReference type="OrthoDB" id="231509at2"/>
<accession>A0A518HF55</accession>
<dbReference type="KEGG" id="tpla:ElP_74410"/>
<protein>
    <recommendedName>
        <fullName evidence="3">ISKra4 family transposase</fullName>
    </recommendedName>
</protein>
<dbReference type="Proteomes" id="UP000317835">
    <property type="component" value="Plasmid pElP_2"/>
</dbReference>
<dbReference type="AlphaFoldDB" id="A0A518HF55"/>
<geneLocation type="plasmid" evidence="2">
    <name>pelp_2</name>
</geneLocation>
<organism evidence="1 2">
    <name type="scientific">Tautonia plasticadhaerens</name>
    <dbReference type="NCBI Taxonomy" id="2527974"/>
    <lineage>
        <taxon>Bacteria</taxon>
        <taxon>Pseudomonadati</taxon>
        <taxon>Planctomycetota</taxon>
        <taxon>Planctomycetia</taxon>
        <taxon>Isosphaerales</taxon>
        <taxon>Isosphaeraceae</taxon>
        <taxon>Tautonia</taxon>
    </lineage>
</organism>
<keyword evidence="2" id="KW-1185">Reference proteome</keyword>
<evidence type="ECO:0008006" key="3">
    <source>
        <dbReference type="Google" id="ProtNLM"/>
    </source>
</evidence>
<sequence>MAAVVCRIDSGFVLQIEVPCKDSMLDAEEAIPEAPNRAGVAATEEALTRFDADGAPIHLGPLKLTSMGKVHKQYQTPYGVATVERHVYQGSKGGKTYCPLDRDARSVVRSTPRFARMIAHKYAEFGAGRVLEDLAENHGRRVAKAFVRDVADAVAPVALAKEEDWQYELPRLDAQVATVTIGLDGTCLLMCEDGWREAMVGSIGFYDKDGERLHTIYTAATPEYGKLTFLERFDREIDRVKAAYPEARYVGVADGARDNWLYLDLKTEVQVVDFFHATQYLWAAADPLFPDDATGLRPWIDSWCHRLKHEPGAARALIAELETRGAALVRKRLPAEVDSALTYFRNQLKGGRMAYAELVAEHIPIGSGMTEAACKVLVKQRLCGSGMRWKERGAAAVLAVRSLAYTPERWAQFWSRVDRSGFPVAA</sequence>
<evidence type="ECO:0000313" key="2">
    <source>
        <dbReference type="Proteomes" id="UP000317835"/>
    </source>
</evidence>
<keyword evidence="1" id="KW-0614">Plasmid</keyword>
<reference evidence="1 2" key="1">
    <citation type="submission" date="2019-02" db="EMBL/GenBank/DDBJ databases">
        <title>Deep-cultivation of Planctomycetes and their phenomic and genomic characterization uncovers novel biology.</title>
        <authorList>
            <person name="Wiegand S."/>
            <person name="Jogler M."/>
            <person name="Boedeker C."/>
            <person name="Pinto D."/>
            <person name="Vollmers J."/>
            <person name="Rivas-Marin E."/>
            <person name="Kohn T."/>
            <person name="Peeters S.H."/>
            <person name="Heuer A."/>
            <person name="Rast P."/>
            <person name="Oberbeckmann S."/>
            <person name="Bunk B."/>
            <person name="Jeske O."/>
            <person name="Meyerdierks A."/>
            <person name="Storesund J.E."/>
            <person name="Kallscheuer N."/>
            <person name="Luecker S."/>
            <person name="Lage O.M."/>
            <person name="Pohl T."/>
            <person name="Merkel B.J."/>
            <person name="Hornburger P."/>
            <person name="Mueller R.-W."/>
            <person name="Bruemmer F."/>
            <person name="Labrenz M."/>
            <person name="Spormann A.M."/>
            <person name="Op den Camp H."/>
            <person name="Overmann J."/>
            <person name="Amann R."/>
            <person name="Jetten M.S.M."/>
            <person name="Mascher T."/>
            <person name="Medema M.H."/>
            <person name="Devos D.P."/>
            <person name="Kaster A.-K."/>
            <person name="Ovreas L."/>
            <person name="Rohde M."/>
            <person name="Galperin M.Y."/>
            <person name="Jogler C."/>
        </authorList>
    </citation>
    <scope>NUCLEOTIDE SEQUENCE [LARGE SCALE GENOMIC DNA]</scope>
    <source>
        <strain evidence="1 2">ElP</strain>
        <plasmid evidence="2">pelp_2</plasmid>
    </source>
</reference>
<proteinExistence type="predicted"/>
<evidence type="ECO:0000313" key="1">
    <source>
        <dbReference type="EMBL" id="QDV39474.1"/>
    </source>
</evidence>
<dbReference type="EMBL" id="CP036428">
    <property type="protein sequence ID" value="QDV39474.1"/>
    <property type="molecule type" value="Genomic_DNA"/>
</dbReference>
<dbReference type="RefSeq" id="WP_145279680.1">
    <property type="nucleotide sequence ID" value="NZ_CP036428.1"/>
</dbReference>
<gene>
    <name evidence="1" type="ORF">ElP_74410</name>
</gene>
<name>A0A518HF55_9BACT</name>